<dbReference type="RefSeq" id="WP_192910852.1">
    <property type="nucleotide sequence ID" value="NZ_CP062789.1"/>
</dbReference>
<accession>A0A7L9IYY6</accession>
<protein>
    <submittedName>
        <fullName evidence="1">Uncharacterized protein</fullName>
    </submittedName>
</protein>
<name>A0A7L9IYY6_9MICO</name>
<proteinExistence type="predicted"/>
<organism evidence="1 2">
    <name type="scientific">Janibacter indicus</name>
    <dbReference type="NCBI Taxonomy" id="857417"/>
    <lineage>
        <taxon>Bacteria</taxon>
        <taxon>Bacillati</taxon>
        <taxon>Actinomycetota</taxon>
        <taxon>Actinomycetes</taxon>
        <taxon>Micrococcales</taxon>
        <taxon>Intrasporangiaceae</taxon>
        <taxon>Janibacter</taxon>
    </lineage>
</organism>
<evidence type="ECO:0000313" key="2">
    <source>
        <dbReference type="Proteomes" id="UP000593998"/>
    </source>
</evidence>
<dbReference type="EMBL" id="CP062789">
    <property type="protein sequence ID" value="QOK22339.1"/>
    <property type="molecule type" value="Genomic_DNA"/>
</dbReference>
<dbReference type="Proteomes" id="UP000593998">
    <property type="component" value="Chromosome"/>
</dbReference>
<evidence type="ECO:0000313" key="1">
    <source>
        <dbReference type="EMBL" id="QOK22339.1"/>
    </source>
</evidence>
<dbReference type="AlphaFoldDB" id="A0A7L9IYY6"/>
<gene>
    <name evidence="1" type="ORF">IGS73_14805</name>
</gene>
<sequence length="77" mass="8358">MNEYDFRPPNLAEAHSQWHAIHGKYAVCDLDCGANEGLMAEYEEMAQVAHPQVACGHCKGRHTIAGVAACAAAHREP</sequence>
<reference evidence="1 2" key="1">
    <citation type="submission" date="2020-10" db="EMBL/GenBank/DDBJ databases">
        <title>Janibacter indicus TT2 genome sequence.</title>
        <authorList>
            <person name="Lee K."/>
            <person name="Ganzorig M."/>
        </authorList>
    </citation>
    <scope>NUCLEOTIDE SEQUENCE [LARGE SCALE GENOMIC DNA]</scope>
    <source>
        <strain evidence="1 2">TT2</strain>
    </source>
</reference>